<name>K6UNK1_9MICO</name>
<dbReference type="eggNOG" id="ENOG5030EQS">
    <property type="taxonomic scope" value="Bacteria"/>
</dbReference>
<proteinExistence type="predicted"/>
<keyword evidence="4" id="KW-1185">Reference proteome</keyword>
<feature type="transmembrane region" description="Helical" evidence="2">
    <location>
        <begin position="341"/>
        <end position="361"/>
    </location>
</feature>
<feature type="transmembrane region" description="Helical" evidence="2">
    <location>
        <begin position="188"/>
        <end position="211"/>
    </location>
</feature>
<accession>K6UNK1</accession>
<organism evidence="3 4">
    <name type="scientific">Austwickia chelonae NBRC 105200</name>
    <dbReference type="NCBI Taxonomy" id="1184607"/>
    <lineage>
        <taxon>Bacteria</taxon>
        <taxon>Bacillati</taxon>
        <taxon>Actinomycetota</taxon>
        <taxon>Actinomycetes</taxon>
        <taxon>Micrococcales</taxon>
        <taxon>Dermatophilaceae</taxon>
        <taxon>Austwickia</taxon>
    </lineage>
</organism>
<feature type="transmembrane region" description="Helical" evidence="2">
    <location>
        <begin position="51"/>
        <end position="68"/>
    </location>
</feature>
<dbReference type="Proteomes" id="UP000008495">
    <property type="component" value="Unassembled WGS sequence"/>
</dbReference>
<gene>
    <name evidence="3" type="ORF">AUCHE_18_00370</name>
</gene>
<dbReference type="RefSeq" id="WP_006503793.1">
    <property type="nucleotide sequence ID" value="NZ_BAGZ01000018.1"/>
</dbReference>
<evidence type="ECO:0000256" key="2">
    <source>
        <dbReference type="SAM" id="Phobius"/>
    </source>
</evidence>
<feature type="transmembrane region" description="Helical" evidence="2">
    <location>
        <begin position="131"/>
        <end position="149"/>
    </location>
</feature>
<dbReference type="AlphaFoldDB" id="K6UNK1"/>
<feature type="region of interest" description="Disordered" evidence="1">
    <location>
        <begin position="407"/>
        <end position="449"/>
    </location>
</feature>
<feature type="transmembrane region" description="Helical" evidence="2">
    <location>
        <begin position="80"/>
        <end position="100"/>
    </location>
</feature>
<keyword evidence="2" id="KW-0812">Transmembrane</keyword>
<feature type="transmembrane region" description="Helical" evidence="2">
    <location>
        <begin position="6"/>
        <end position="24"/>
    </location>
</feature>
<sequence>MSPDRIAMLALAGSLLAVFSGFMWRRPKLLAVTWILAVTFVPVWAGITVGIGFQPAAYVGLFVLALLFTDREGRRLPLRWYDLAVVVFFALCVVASQVGASTLEAATVPVVKWGVGYAVGRVLYARVGGDFLGRCLTVAFGVAAAMGIVESLSGTNIFFDFPMGKGNSAYRAWAVLQERAGYWRAEAAFGHSIAFGCSIAMALPLMVVSSFRPWVKILSGAVMAGALVLSFSRLSLIVAGVGLALTVLSPASGLSRRIRGWVLSGMALFAVVAMPFILATVDEAGSEAEESALYRGRLWDLADTVELFGLASSAHISPSGTLYFGQFRSIDNAVLLGAMTYGWLPIALASAILLVGAVALLRGRYSAPLAGVLAQTPGLFSVAFITQYEVFYWALVGMACAAAAESHEEHSSAGQDPESVSASTGKADPDVPAGSQAGGDIGTSRSGIR</sequence>
<keyword evidence="2" id="KW-1133">Transmembrane helix</keyword>
<dbReference type="OrthoDB" id="3253728at2"/>
<protein>
    <recommendedName>
        <fullName evidence="5">O-antigen polymerase family protein</fullName>
    </recommendedName>
</protein>
<evidence type="ECO:0008006" key="5">
    <source>
        <dbReference type="Google" id="ProtNLM"/>
    </source>
</evidence>
<evidence type="ECO:0000313" key="3">
    <source>
        <dbReference type="EMBL" id="GAB79036.1"/>
    </source>
</evidence>
<comment type="caution">
    <text evidence="3">The sequence shown here is derived from an EMBL/GenBank/DDBJ whole genome shotgun (WGS) entry which is preliminary data.</text>
</comment>
<keyword evidence="2" id="KW-0472">Membrane</keyword>
<feature type="transmembrane region" description="Helical" evidence="2">
    <location>
        <begin position="260"/>
        <end position="281"/>
    </location>
</feature>
<evidence type="ECO:0000256" key="1">
    <source>
        <dbReference type="SAM" id="MobiDB-lite"/>
    </source>
</evidence>
<feature type="transmembrane region" description="Helical" evidence="2">
    <location>
        <begin position="217"/>
        <end position="248"/>
    </location>
</feature>
<dbReference type="STRING" id="100225.SAMN05421595_2896"/>
<dbReference type="EMBL" id="BAGZ01000018">
    <property type="protein sequence ID" value="GAB79036.1"/>
    <property type="molecule type" value="Genomic_DNA"/>
</dbReference>
<reference evidence="3 4" key="1">
    <citation type="submission" date="2012-08" db="EMBL/GenBank/DDBJ databases">
        <title>Whole genome shotgun sequence of Austwickia chelonae NBRC 105200.</title>
        <authorList>
            <person name="Yoshida I."/>
            <person name="Hosoyama A."/>
            <person name="Tsuchikane K."/>
            <person name="Katsumata H."/>
            <person name="Ando Y."/>
            <person name="Ohji S."/>
            <person name="Hamada M."/>
            <person name="Tamura T."/>
            <person name="Yamazoe A."/>
            <person name="Yamazaki S."/>
            <person name="Fujita N."/>
        </authorList>
    </citation>
    <scope>NUCLEOTIDE SEQUENCE [LARGE SCALE GENOMIC DNA]</scope>
    <source>
        <strain evidence="3 4">NBRC 105200</strain>
    </source>
</reference>
<evidence type="ECO:0000313" key="4">
    <source>
        <dbReference type="Proteomes" id="UP000008495"/>
    </source>
</evidence>